<dbReference type="GO" id="GO:0016491">
    <property type="term" value="F:oxidoreductase activity"/>
    <property type="evidence" value="ECO:0007669"/>
    <property type="project" value="UniProtKB-KW"/>
</dbReference>
<dbReference type="PRINTS" id="PR00081">
    <property type="entry name" value="GDHRDH"/>
</dbReference>
<dbReference type="PRINTS" id="PR00080">
    <property type="entry name" value="SDRFAMILY"/>
</dbReference>
<evidence type="ECO:0000256" key="2">
    <source>
        <dbReference type="ARBA" id="ARBA00023002"/>
    </source>
</evidence>
<dbReference type="AlphaFoldDB" id="A0AA48KD60"/>
<dbReference type="Proteomes" id="UP001228113">
    <property type="component" value="Chromosome"/>
</dbReference>
<protein>
    <submittedName>
        <fullName evidence="4">2,5-dichloro-2,5-cyclohexadiene-1,4-diol dehydrogenase</fullName>
    </submittedName>
</protein>
<feature type="domain" description="Ketoreductase" evidence="3">
    <location>
        <begin position="19"/>
        <end position="176"/>
    </location>
</feature>
<dbReference type="InterPro" id="IPR020904">
    <property type="entry name" value="Sc_DH/Rdtase_CS"/>
</dbReference>
<gene>
    <name evidence="4" type="ORF">METESE_09550</name>
</gene>
<comment type="similarity">
    <text evidence="1">Belongs to the short-chain dehydrogenases/reductases (SDR) family.</text>
</comment>
<proteinExistence type="inferred from homology"/>
<dbReference type="KEGG" id="msea:METESE_09550"/>
<dbReference type="PANTHER" id="PTHR24321">
    <property type="entry name" value="DEHYDROGENASES, SHORT CHAIN"/>
    <property type="match status" value="1"/>
</dbReference>
<dbReference type="Pfam" id="PF13561">
    <property type="entry name" value="adh_short_C2"/>
    <property type="match status" value="1"/>
</dbReference>
<dbReference type="SMART" id="SM00822">
    <property type="entry name" value="PKS_KR"/>
    <property type="match status" value="1"/>
</dbReference>
<sequence length="263" mass="27641">MTYTTHPALTAVHGRLRGKVVLVTGASSGIGEAAARLFAKEGASVVAAARRMDRIESITEELREEGLRVWGVVCDVTDEDSVAKAVKSTMEHFGRLDAAFNNAGIPGAMRPLHELVAADFDRVLATNLKGAFLCMKHEIPAMLASGGGAIVNNASIGGLVGAPDSSFYGASKWGLVGMTKCAALDYARKGIRVNAIAPGPTRSEMFDGWMATEAARERLAAAMPMNYIAHPDDMARAALYLLTDEARWTTGAVLACDGGASAD</sequence>
<dbReference type="SUPFAM" id="SSF51735">
    <property type="entry name" value="NAD(P)-binding Rossmann-fold domains"/>
    <property type="match status" value="1"/>
</dbReference>
<keyword evidence="5" id="KW-1185">Reference proteome</keyword>
<dbReference type="EMBL" id="AP027081">
    <property type="protein sequence ID" value="BDU75997.1"/>
    <property type="molecule type" value="Genomic_DNA"/>
</dbReference>
<dbReference type="InterPro" id="IPR057326">
    <property type="entry name" value="KR_dom"/>
</dbReference>
<organism evidence="4 5">
    <name type="scientific">Mesoterricola sediminis</name>
    <dbReference type="NCBI Taxonomy" id="2927980"/>
    <lineage>
        <taxon>Bacteria</taxon>
        <taxon>Pseudomonadati</taxon>
        <taxon>Acidobacteriota</taxon>
        <taxon>Holophagae</taxon>
        <taxon>Holophagales</taxon>
        <taxon>Holophagaceae</taxon>
        <taxon>Mesoterricola</taxon>
    </lineage>
</organism>
<reference evidence="4" key="1">
    <citation type="journal article" date="2023" name="Int. J. Syst. Evol. Microbiol.">
        <title>Mesoterricola silvestris gen. nov., sp. nov., Mesoterricola sediminis sp. nov., Geothrix oryzae sp. nov., Geothrix edaphica sp. nov., Geothrix rubra sp. nov., and Geothrix limicola sp. nov., six novel members of Acidobacteriota isolated from soils.</title>
        <authorList>
            <person name="Itoh H."/>
            <person name="Sugisawa Y."/>
            <person name="Mise K."/>
            <person name="Xu Z."/>
            <person name="Kuniyasu M."/>
            <person name="Ushijima N."/>
            <person name="Kawano K."/>
            <person name="Kobayashi E."/>
            <person name="Shiratori Y."/>
            <person name="Masuda Y."/>
            <person name="Senoo K."/>
        </authorList>
    </citation>
    <scope>NUCLEOTIDE SEQUENCE</scope>
    <source>
        <strain evidence="4">W786</strain>
    </source>
</reference>
<evidence type="ECO:0000313" key="4">
    <source>
        <dbReference type="EMBL" id="BDU75997.1"/>
    </source>
</evidence>
<dbReference type="FunFam" id="3.40.50.720:FF:000084">
    <property type="entry name" value="Short-chain dehydrogenase reductase"/>
    <property type="match status" value="1"/>
</dbReference>
<evidence type="ECO:0000313" key="5">
    <source>
        <dbReference type="Proteomes" id="UP001228113"/>
    </source>
</evidence>
<dbReference type="CDD" id="cd05233">
    <property type="entry name" value="SDR_c"/>
    <property type="match status" value="1"/>
</dbReference>
<name>A0AA48KD60_9BACT</name>
<accession>A0AA48KD60</accession>
<dbReference type="InterPro" id="IPR002347">
    <property type="entry name" value="SDR_fam"/>
</dbReference>
<dbReference type="PANTHER" id="PTHR24321:SF11">
    <property type="entry name" value="BLR0893 PROTEIN"/>
    <property type="match status" value="1"/>
</dbReference>
<evidence type="ECO:0000256" key="1">
    <source>
        <dbReference type="ARBA" id="ARBA00006484"/>
    </source>
</evidence>
<evidence type="ECO:0000259" key="3">
    <source>
        <dbReference type="SMART" id="SM00822"/>
    </source>
</evidence>
<dbReference type="InterPro" id="IPR036291">
    <property type="entry name" value="NAD(P)-bd_dom_sf"/>
</dbReference>
<dbReference type="NCBIfam" id="NF005559">
    <property type="entry name" value="PRK07231.1"/>
    <property type="match status" value="1"/>
</dbReference>
<dbReference type="Gene3D" id="3.40.50.720">
    <property type="entry name" value="NAD(P)-binding Rossmann-like Domain"/>
    <property type="match status" value="1"/>
</dbReference>
<dbReference type="PROSITE" id="PS00061">
    <property type="entry name" value="ADH_SHORT"/>
    <property type="match status" value="1"/>
</dbReference>
<keyword evidence="2" id="KW-0560">Oxidoreductase</keyword>
<dbReference type="RefSeq" id="WP_316411186.1">
    <property type="nucleotide sequence ID" value="NZ_AP027081.1"/>
</dbReference>